<comment type="caution">
    <text evidence="1">The sequence shown here is derived from an EMBL/GenBank/DDBJ whole genome shotgun (WGS) entry which is preliminary data.</text>
</comment>
<name>A0A0G0TMJ7_9BACT</name>
<evidence type="ECO:0000313" key="2">
    <source>
        <dbReference type="Proteomes" id="UP000034292"/>
    </source>
</evidence>
<dbReference type="EMBL" id="LBZV01000001">
    <property type="protein sequence ID" value="KKR78249.1"/>
    <property type="molecule type" value="Genomic_DNA"/>
</dbReference>
<proteinExistence type="predicted"/>
<gene>
    <name evidence="1" type="ORF">UU23_C0001G0013</name>
</gene>
<dbReference type="STRING" id="1618408.UU23_C0001G0013"/>
<dbReference type="AlphaFoldDB" id="A0A0G0TMJ7"/>
<evidence type="ECO:0000313" key="1">
    <source>
        <dbReference type="EMBL" id="KKR78249.1"/>
    </source>
</evidence>
<dbReference type="Proteomes" id="UP000034292">
    <property type="component" value="Unassembled WGS sequence"/>
</dbReference>
<organism evidence="1 2">
    <name type="scientific">Candidatus Curtissbacteria bacterium GW2011_GWA1_40_9</name>
    <dbReference type="NCBI Taxonomy" id="1618408"/>
    <lineage>
        <taxon>Bacteria</taxon>
        <taxon>Candidatus Curtissiibacteriota</taxon>
    </lineage>
</organism>
<accession>A0A0G0TMJ7</accession>
<protein>
    <submittedName>
        <fullName evidence="1">Uncharacterized protein</fullName>
    </submittedName>
</protein>
<sequence length="59" mass="7121">MHLLGLDLDEYTLPIWDPHWHHTGTVEDWSEMTRWVKEGKVVDRDYFKRTLFKAHGVNL</sequence>
<reference evidence="1 2" key="1">
    <citation type="journal article" date="2015" name="Nature">
        <title>rRNA introns, odd ribosomes, and small enigmatic genomes across a large radiation of phyla.</title>
        <authorList>
            <person name="Brown C.T."/>
            <person name="Hug L.A."/>
            <person name="Thomas B.C."/>
            <person name="Sharon I."/>
            <person name="Castelle C.J."/>
            <person name="Singh A."/>
            <person name="Wilkins M.J."/>
            <person name="Williams K.H."/>
            <person name="Banfield J.F."/>
        </authorList>
    </citation>
    <scope>NUCLEOTIDE SEQUENCE [LARGE SCALE GENOMIC DNA]</scope>
</reference>